<dbReference type="EMBL" id="AJIL01000167">
    <property type="protein sequence ID" value="KNE92340.1"/>
    <property type="molecule type" value="Genomic_DNA"/>
</dbReference>
<dbReference type="OrthoDB" id="2379842at2759"/>
<protein>
    <submittedName>
        <fullName evidence="2">Uncharacterized protein</fullName>
    </submittedName>
</protein>
<dbReference type="Proteomes" id="UP000054564">
    <property type="component" value="Unassembled WGS sequence"/>
</dbReference>
<name>A0A0L0UZ87_9BASI</name>
<feature type="region of interest" description="Disordered" evidence="1">
    <location>
        <begin position="32"/>
        <end position="100"/>
    </location>
</feature>
<organism evidence="2 3">
    <name type="scientific">Puccinia striiformis f. sp. tritici PST-78</name>
    <dbReference type="NCBI Taxonomy" id="1165861"/>
    <lineage>
        <taxon>Eukaryota</taxon>
        <taxon>Fungi</taxon>
        <taxon>Dikarya</taxon>
        <taxon>Basidiomycota</taxon>
        <taxon>Pucciniomycotina</taxon>
        <taxon>Pucciniomycetes</taxon>
        <taxon>Pucciniales</taxon>
        <taxon>Pucciniaceae</taxon>
        <taxon>Puccinia</taxon>
    </lineage>
</organism>
<accession>A0A0L0UZ87</accession>
<gene>
    <name evidence="2" type="ORF">PSTG_14240</name>
</gene>
<sequence length="219" mass="24059">MADKDEDPVEQPKIPCKKCDKMFFTDGMRKTRVRKEHQDSAKVTLHNGTQATVNREPDKGFSCPTPRCTSVSTNPNNLQSHAPVSNPGGKTTASDSSGAPLEFRPNLGKVAEKLEADIILEVSEKFCTLQTFLGAHRPESVVTPHGELIQGPTSLNSITPLAMVTVDVAQRLGYLANLADATPWARIEHNLNHFQQPAKNSNKWIVFPRHSNILADALQ</sequence>
<evidence type="ECO:0000256" key="1">
    <source>
        <dbReference type="SAM" id="MobiDB-lite"/>
    </source>
</evidence>
<evidence type="ECO:0000313" key="3">
    <source>
        <dbReference type="Proteomes" id="UP000054564"/>
    </source>
</evidence>
<comment type="caution">
    <text evidence="2">The sequence shown here is derived from an EMBL/GenBank/DDBJ whole genome shotgun (WGS) entry which is preliminary data.</text>
</comment>
<dbReference type="AlphaFoldDB" id="A0A0L0UZ87"/>
<feature type="compositionally biased region" description="Polar residues" evidence="1">
    <location>
        <begin position="67"/>
        <end position="97"/>
    </location>
</feature>
<keyword evidence="3" id="KW-1185">Reference proteome</keyword>
<proteinExistence type="predicted"/>
<evidence type="ECO:0000313" key="2">
    <source>
        <dbReference type="EMBL" id="KNE92340.1"/>
    </source>
</evidence>
<reference evidence="3" key="1">
    <citation type="submission" date="2014-03" db="EMBL/GenBank/DDBJ databases">
        <title>The Genome Sequence of Puccinia striiformis f. sp. tritici PST-78.</title>
        <authorList>
            <consortium name="The Broad Institute Genome Sequencing Platform"/>
            <person name="Cuomo C."/>
            <person name="Hulbert S."/>
            <person name="Chen X."/>
            <person name="Walker B."/>
            <person name="Young S.K."/>
            <person name="Zeng Q."/>
            <person name="Gargeya S."/>
            <person name="Fitzgerald M."/>
            <person name="Haas B."/>
            <person name="Abouelleil A."/>
            <person name="Alvarado L."/>
            <person name="Arachchi H.M."/>
            <person name="Berlin A.M."/>
            <person name="Chapman S.B."/>
            <person name="Goldberg J."/>
            <person name="Griggs A."/>
            <person name="Gujja S."/>
            <person name="Hansen M."/>
            <person name="Howarth C."/>
            <person name="Imamovic A."/>
            <person name="Larimer J."/>
            <person name="McCowan C."/>
            <person name="Montmayeur A."/>
            <person name="Murphy C."/>
            <person name="Neiman D."/>
            <person name="Pearson M."/>
            <person name="Priest M."/>
            <person name="Roberts A."/>
            <person name="Saif S."/>
            <person name="Shea T."/>
            <person name="Sisk P."/>
            <person name="Sykes S."/>
            <person name="Wortman J."/>
            <person name="Nusbaum C."/>
            <person name="Birren B."/>
        </authorList>
    </citation>
    <scope>NUCLEOTIDE SEQUENCE [LARGE SCALE GENOMIC DNA]</scope>
    <source>
        <strain evidence="3">race PST-78</strain>
    </source>
</reference>